<reference evidence="2" key="1">
    <citation type="submission" date="2006-06" db="EMBL/GenBank/DDBJ databases">
        <title>Complete sequence of Trichodesmium erythraeum IMS101.</title>
        <authorList>
            <consortium name="US DOE Joint Genome Institute"/>
            <person name="Copeland A."/>
            <person name="Lucas S."/>
            <person name="Lapidus A."/>
            <person name="Barry K."/>
            <person name="Detter J.C."/>
            <person name="Glavina del Rio T."/>
            <person name="Hammon N."/>
            <person name="Israni S."/>
            <person name="Dalin E."/>
            <person name="Tice H."/>
            <person name="Pitluck S."/>
            <person name="Kiss H."/>
            <person name="Munk A.C."/>
            <person name="Brettin T."/>
            <person name="Bruce D."/>
            <person name="Han C."/>
            <person name="Tapia R."/>
            <person name="Gilna P."/>
            <person name="Schmutz J."/>
            <person name="Larimer F."/>
            <person name="Land M."/>
            <person name="Hauser L."/>
            <person name="Kyrpides N."/>
            <person name="Kim E."/>
            <person name="Richardson P."/>
        </authorList>
    </citation>
    <scope>NUCLEOTIDE SEQUENCE [LARGE SCALE GENOMIC DNA]</scope>
    <source>
        <strain evidence="2">IMS101</strain>
    </source>
</reference>
<dbReference type="RefSeq" id="WP_011613108.1">
    <property type="nucleotide sequence ID" value="NC_008312.1"/>
</dbReference>
<dbReference type="InterPro" id="IPR005532">
    <property type="entry name" value="SUMF_dom"/>
</dbReference>
<evidence type="ECO:0000259" key="1">
    <source>
        <dbReference type="Pfam" id="PF03781"/>
    </source>
</evidence>
<sequence>MTEITDKIIAQNKVEQFVSRFEDSYFLLASHVALPLVLTPELVNYLRIEFLKSEKVPWISEADLLLSNLCRPVGYELYVMDEGVRIYLLQKLAENPKFGQKRIKEIARLLLSYIKYLAKTNHFIGDKELQLQTWGAMLYLDTEKTVKEIAFAISQCIDKAELARLLKITQDFKQQIASSGQFQDFLDYAQLCNELLREPEKVTLEKITHSYQVAKLELTIPKIVLSKELDLGELFYFEVVKVDNFGNIIERSQESARQKIEYLGNEIKLEMVYIPGGTFTMGSPKSEVDSRDNERPQHQVTVPSFFMGKYPVTQGQWKAIASRTELKVERDLDPEPSYFKEPYESIDRWQRPVELVSWNQAVEFCQRLSKLTGRKYRLPSEAEWEYACRAGTSTPFYFGETITSELANYDGNHTYGKGPKGENREQTTPVGKFPPNAFGLYDMHGNVDEWCADDWYDNYVGAPTDGSARINSNKNSNTNSTKVFRGGSWIYYPWWCRSALRGNFNSDEADSISFGFRLVSFPPRTFE</sequence>
<dbReference type="InterPro" id="IPR016187">
    <property type="entry name" value="CTDL_fold"/>
</dbReference>
<organism evidence="2">
    <name type="scientific">Trichodesmium erythraeum (strain IMS101)</name>
    <dbReference type="NCBI Taxonomy" id="203124"/>
    <lineage>
        <taxon>Bacteria</taxon>
        <taxon>Bacillati</taxon>
        <taxon>Cyanobacteriota</taxon>
        <taxon>Cyanophyceae</taxon>
        <taxon>Oscillatoriophycideae</taxon>
        <taxon>Oscillatoriales</taxon>
        <taxon>Microcoleaceae</taxon>
        <taxon>Trichodesmium</taxon>
    </lineage>
</organism>
<protein>
    <recommendedName>
        <fullName evidence="1">Sulfatase-modifying factor enzyme-like domain-containing protein</fullName>
    </recommendedName>
</protein>
<dbReference type="OrthoDB" id="569031at2"/>
<dbReference type="STRING" id="203124.Tery_3719"/>
<dbReference type="AlphaFoldDB" id="Q10Y97"/>
<name>Q10Y97_TRIEI</name>
<dbReference type="KEGG" id="ter:Tery_3719"/>
<feature type="domain" description="Sulfatase-modifying factor enzyme-like" evidence="1">
    <location>
        <begin position="270"/>
        <end position="519"/>
    </location>
</feature>
<gene>
    <name evidence="2" type="ordered locus">Tery_3719</name>
</gene>
<accession>Q10Y97</accession>
<evidence type="ECO:0000313" key="2">
    <source>
        <dbReference type="EMBL" id="ABG52777.1"/>
    </source>
</evidence>
<dbReference type="PANTHER" id="PTHR23150:SF19">
    <property type="entry name" value="FORMYLGLYCINE-GENERATING ENZYME"/>
    <property type="match status" value="1"/>
</dbReference>
<dbReference type="InterPro" id="IPR051043">
    <property type="entry name" value="Sulfatase_Mod_Factor_Kinase"/>
</dbReference>
<dbReference type="Pfam" id="PF03781">
    <property type="entry name" value="FGE-sulfatase"/>
    <property type="match status" value="1"/>
</dbReference>
<dbReference type="HOGENOM" id="CLU_012431_2_4_3"/>
<dbReference type="eggNOG" id="COG1262">
    <property type="taxonomic scope" value="Bacteria"/>
</dbReference>
<dbReference type="Gene3D" id="3.90.1580.10">
    <property type="entry name" value="paralog of FGE (formylglycine-generating enzyme)"/>
    <property type="match status" value="1"/>
</dbReference>
<proteinExistence type="predicted"/>
<dbReference type="EMBL" id="CP000393">
    <property type="protein sequence ID" value="ABG52777.1"/>
    <property type="molecule type" value="Genomic_DNA"/>
</dbReference>
<dbReference type="PANTHER" id="PTHR23150">
    <property type="entry name" value="SULFATASE MODIFYING FACTOR 1, 2"/>
    <property type="match status" value="1"/>
</dbReference>
<dbReference type="InterPro" id="IPR042095">
    <property type="entry name" value="SUMF_sf"/>
</dbReference>
<dbReference type="GO" id="GO:0120147">
    <property type="term" value="F:formylglycine-generating oxidase activity"/>
    <property type="evidence" value="ECO:0007669"/>
    <property type="project" value="TreeGrafter"/>
</dbReference>
<dbReference type="SUPFAM" id="SSF56436">
    <property type="entry name" value="C-type lectin-like"/>
    <property type="match status" value="1"/>
</dbReference>